<dbReference type="PANTHER" id="PTHR46796">
    <property type="entry name" value="HTH-TYPE TRANSCRIPTIONAL ACTIVATOR RHAS-RELATED"/>
    <property type="match status" value="1"/>
</dbReference>
<evidence type="ECO:0000259" key="4">
    <source>
        <dbReference type="PROSITE" id="PS01124"/>
    </source>
</evidence>
<name>A0A562DZ35_RHORH</name>
<dbReference type="InterPro" id="IPR050204">
    <property type="entry name" value="AraC_XylS_family_regulators"/>
</dbReference>
<dbReference type="GO" id="GO:0003700">
    <property type="term" value="F:DNA-binding transcription factor activity"/>
    <property type="evidence" value="ECO:0007669"/>
    <property type="project" value="InterPro"/>
</dbReference>
<sequence>MDNRVYETLAGDSTYSDEEADDPFALSHLPWALQVDPATTPMTKRIDLGAPWIVGCRVGRMSGYRRRFEIQNTPAEYAALLIVHHGTETLEQAGATVDVRAGTAVLWDGVRPAECFSAAELVKTTMFIPRALLADAVPHLDSAFGHTIEDSSSLRLLTDWLNVSMRQSALDPHSACTAGRMALDLLYSALASSRNETRGSREVLLLQIKNFLDRNLADVDLTLDTVARANAVSVRYLHVLFQSTGETAREYLRRRRLERAQHLLVGSGPEVSVAEVAVRCGFDSPSSFSRAYRARYGMPPREARRQSAHTRACARGEVSCASCQALEAGDMQACDQRLISAM</sequence>
<protein>
    <submittedName>
        <fullName evidence="5">Transcriptional regulator containing an amidase domain and an AraC-type DNA-binding HTH domain</fullName>
    </submittedName>
</protein>
<dbReference type="Gene3D" id="1.10.10.60">
    <property type="entry name" value="Homeodomain-like"/>
    <property type="match status" value="1"/>
</dbReference>
<dbReference type="InterPro" id="IPR020449">
    <property type="entry name" value="Tscrpt_reg_AraC-type_HTH"/>
</dbReference>
<feature type="domain" description="HTH araC/xylS-type" evidence="4">
    <location>
        <begin position="206"/>
        <end position="306"/>
    </location>
</feature>
<dbReference type="EMBL" id="VLJT01000036">
    <property type="protein sequence ID" value="TWH14823.1"/>
    <property type="molecule type" value="Genomic_DNA"/>
</dbReference>
<dbReference type="SUPFAM" id="SSF46689">
    <property type="entry name" value="Homeodomain-like"/>
    <property type="match status" value="1"/>
</dbReference>
<accession>A0A562DZ35</accession>
<dbReference type="GO" id="GO:0043565">
    <property type="term" value="F:sequence-specific DNA binding"/>
    <property type="evidence" value="ECO:0007669"/>
    <property type="project" value="InterPro"/>
</dbReference>
<dbReference type="PANTHER" id="PTHR46796:SF6">
    <property type="entry name" value="ARAC SUBFAMILY"/>
    <property type="match status" value="1"/>
</dbReference>
<keyword evidence="1" id="KW-0805">Transcription regulation</keyword>
<dbReference type="Pfam" id="PF12833">
    <property type="entry name" value="HTH_18"/>
    <property type="match status" value="1"/>
</dbReference>
<gene>
    <name evidence="5" type="ORF">L618_003700000140</name>
</gene>
<evidence type="ECO:0000256" key="3">
    <source>
        <dbReference type="ARBA" id="ARBA00023163"/>
    </source>
</evidence>
<organism evidence="5 6">
    <name type="scientific">Rhodococcus rhodochrous J45</name>
    <dbReference type="NCBI Taxonomy" id="935266"/>
    <lineage>
        <taxon>Bacteria</taxon>
        <taxon>Bacillati</taxon>
        <taxon>Actinomycetota</taxon>
        <taxon>Actinomycetes</taxon>
        <taxon>Mycobacteriales</taxon>
        <taxon>Nocardiaceae</taxon>
        <taxon>Rhodococcus</taxon>
    </lineage>
</organism>
<dbReference type="InterPro" id="IPR018060">
    <property type="entry name" value="HTH_AraC"/>
</dbReference>
<evidence type="ECO:0000256" key="2">
    <source>
        <dbReference type="ARBA" id="ARBA00023125"/>
    </source>
</evidence>
<evidence type="ECO:0000313" key="5">
    <source>
        <dbReference type="EMBL" id="TWH14823.1"/>
    </source>
</evidence>
<dbReference type="InterPro" id="IPR009057">
    <property type="entry name" value="Homeodomain-like_sf"/>
</dbReference>
<keyword evidence="2 5" id="KW-0238">DNA-binding</keyword>
<reference evidence="5 6" key="1">
    <citation type="submission" date="2019-07" db="EMBL/GenBank/DDBJ databases">
        <title>Genome sequencing of lignin-degrading bacterial isolates.</title>
        <authorList>
            <person name="Gladden J."/>
        </authorList>
    </citation>
    <scope>NUCLEOTIDE SEQUENCE [LARGE SCALE GENOMIC DNA]</scope>
    <source>
        <strain evidence="5 6">J45</strain>
    </source>
</reference>
<dbReference type="PROSITE" id="PS00041">
    <property type="entry name" value="HTH_ARAC_FAMILY_1"/>
    <property type="match status" value="1"/>
</dbReference>
<evidence type="ECO:0000313" key="6">
    <source>
        <dbReference type="Proteomes" id="UP000317573"/>
    </source>
</evidence>
<keyword evidence="3" id="KW-0804">Transcription</keyword>
<dbReference type="Pfam" id="PF14525">
    <property type="entry name" value="AraC_binding_2"/>
    <property type="match status" value="1"/>
</dbReference>
<comment type="caution">
    <text evidence="5">The sequence shown here is derived from an EMBL/GenBank/DDBJ whole genome shotgun (WGS) entry which is preliminary data.</text>
</comment>
<proteinExistence type="predicted"/>
<dbReference type="SMART" id="SM00342">
    <property type="entry name" value="HTH_ARAC"/>
    <property type="match status" value="1"/>
</dbReference>
<dbReference type="InterPro" id="IPR035418">
    <property type="entry name" value="AraC-bd_2"/>
</dbReference>
<dbReference type="AlphaFoldDB" id="A0A562DZ35"/>
<dbReference type="InterPro" id="IPR018062">
    <property type="entry name" value="HTH_AraC-typ_CS"/>
</dbReference>
<evidence type="ECO:0000256" key="1">
    <source>
        <dbReference type="ARBA" id="ARBA00023015"/>
    </source>
</evidence>
<dbReference type="Proteomes" id="UP000317573">
    <property type="component" value="Unassembled WGS sequence"/>
</dbReference>
<dbReference type="PRINTS" id="PR00032">
    <property type="entry name" value="HTHARAC"/>
</dbReference>
<dbReference type="PROSITE" id="PS01124">
    <property type="entry name" value="HTH_ARAC_FAMILY_2"/>
    <property type="match status" value="1"/>
</dbReference>